<dbReference type="GO" id="GO:0016791">
    <property type="term" value="F:phosphatase activity"/>
    <property type="evidence" value="ECO:0007669"/>
    <property type="project" value="TreeGrafter"/>
</dbReference>
<organism evidence="4 5">
    <name type="scientific">Paludisphaera borealis</name>
    <dbReference type="NCBI Taxonomy" id="1387353"/>
    <lineage>
        <taxon>Bacteria</taxon>
        <taxon>Pseudomonadati</taxon>
        <taxon>Planctomycetota</taxon>
        <taxon>Planctomycetia</taxon>
        <taxon>Isosphaerales</taxon>
        <taxon>Isosphaeraceae</taxon>
        <taxon>Paludisphaera</taxon>
    </lineage>
</organism>
<feature type="region of interest" description="Disordered" evidence="2">
    <location>
        <begin position="211"/>
        <end position="237"/>
    </location>
</feature>
<dbReference type="InterPro" id="IPR024654">
    <property type="entry name" value="Calcineurin-like_PHP_lpxH"/>
</dbReference>
<sequence>MRRALISDIHGNLEALETVLSDIEAQGIKEIYCLGDIIGYGPNPRECIDRVIDNCQVTLLGNHDQGAMFDPDGFNIGAERAIFWTRGQLENAVDRSNNERRWEFLGDLPRSHRQPPFLFVHGSPRNPLSEYIFPEDIYNHRKMDRLFQLVDQYCFQGHTHVPGVFTESFQFFAPEEIDNEYTLGEGKLLINVGSVGQPRDGDPRACYVILDDGRPNGGEADSNAANGPGPGPGQSPRITYRRVAYDFEKTIQKIYAVAELEPFLGDRLRQGR</sequence>
<accession>A0A1U7CPP5</accession>
<dbReference type="EMBL" id="CP019082">
    <property type="protein sequence ID" value="APW60876.1"/>
    <property type="molecule type" value="Genomic_DNA"/>
</dbReference>
<keyword evidence="5" id="KW-1185">Reference proteome</keyword>
<evidence type="ECO:0000313" key="5">
    <source>
        <dbReference type="Proteomes" id="UP000186309"/>
    </source>
</evidence>
<dbReference type="SUPFAM" id="SSF56300">
    <property type="entry name" value="Metallo-dependent phosphatases"/>
    <property type="match status" value="1"/>
</dbReference>
<evidence type="ECO:0000259" key="3">
    <source>
        <dbReference type="Pfam" id="PF12850"/>
    </source>
</evidence>
<dbReference type="CDD" id="cd00838">
    <property type="entry name" value="MPP_superfamily"/>
    <property type="match status" value="1"/>
</dbReference>
<gene>
    <name evidence="4" type="ORF">BSF38_02368</name>
</gene>
<dbReference type="Gene3D" id="3.60.21.10">
    <property type="match status" value="1"/>
</dbReference>
<evidence type="ECO:0000256" key="2">
    <source>
        <dbReference type="SAM" id="MobiDB-lite"/>
    </source>
</evidence>
<comment type="similarity">
    <text evidence="1">Belongs to the metallophosphoesterase superfamily. YfcE family.</text>
</comment>
<dbReference type="InterPro" id="IPR011152">
    <property type="entry name" value="Pesterase_MJ0912"/>
</dbReference>
<dbReference type="OrthoDB" id="9800565at2"/>
<dbReference type="PANTHER" id="PTHR42850">
    <property type="entry name" value="METALLOPHOSPHOESTERASE"/>
    <property type="match status" value="1"/>
</dbReference>
<dbReference type="PANTHER" id="PTHR42850:SF2">
    <property type="entry name" value="BLL5683 PROTEIN"/>
    <property type="match status" value="1"/>
</dbReference>
<name>A0A1U7CPP5_9BACT</name>
<dbReference type="Proteomes" id="UP000186309">
    <property type="component" value="Chromosome"/>
</dbReference>
<proteinExistence type="inferred from homology"/>
<dbReference type="InterPro" id="IPR029052">
    <property type="entry name" value="Metallo-depent_PP-like"/>
</dbReference>
<dbReference type="Pfam" id="PF12850">
    <property type="entry name" value="Metallophos_2"/>
    <property type="match status" value="1"/>
</dbReference>
<dbReference type="InterPro" id="IPR050126">
    <property type="entry name" value="Ap4A_hydrolase"/>
</dbReference>
<dbReference type="RefSeq" id="WP_076345805.1">
    <property type="nucleotide sequence ID" value="NZ_CP019082.1"/>
</dbReference>
<dbReference type="AlphaFoldDB" id="A0A1U7CPP5"/>
<dbReference type="STRING" id="1387353.BSF38_02368"/>
<evidence type="ECO:0000256" key="1">
    <source>
        <dbReference type="ARBA" id="ARBA00008950"/>
    </source>
</evidence>
<feature type="domain" description="Calcineurin-like phosphoesterase" evidence="3">
    <location>
        <begin position="1"/>
        <end position="211"/>
    </location>
</feature>
<reference evidence="5" key="1">
    <citation type="submission" date="2016-12" db="EMBL/GenBank/DDBJ databases">
        <title>Comparative genomics of four Isosphaeraceae planctomycetes: a common pool of plasmids and glycoside hydrolase genes.</title>
        <authorList>
            <person name="Ivanova A."/>
        </authorList>
    </citation>
    <scope>NUCLEOTIDE SEQUENCE [LARGE SCALE GENOMIC DNA]</scope>
    <source>
        <strain evidence="5">PX4</strain>
    </source>
</reference>
<protein>
    <recommendedName>
        <fullName evidence="3">Calcineurin-like phosphoesterase domain-containing protein</fullName>
    </recommendedName>
</protein>
<evidence type="ECO:0000313" key="4">
    <source>
        <dbReference type="EMBL" id="APW60876.1"/>
    </source>
</evidence>
<dbReference type="GO" id="GO:0005737">
    <property type="term" value="C:cytoplasm"/>
    <property type="evidence" value="ECO:0007669"/>
    <property type="project" value="TreeGrafter"/>
</dbReference>
<dbReference type="KEGG" id="pbor:BSF38_02368"/>
<dbReference type="PIRSF" id="PIRSF000883">
    <property type="entry name" value="Pesterase_MJ0912"/>
    <property type="match status" value="1"/>
</dbReference>